<keyword evidence="14" id="KW-1185">Reference proteome</keyword>
<keyword evidence="6" id="KW-0539">Nucleus</keyword>
<feature type="compositionally biased region" description="Acidic residues" evidence="11">
    <location>
        <begin position="1380"/>
        <end position="1417"/>
    </location>
</feature>
<feature type="domain" description="S1 motif" evidence="12">
    <location>
        <begin position="155"/>
        <end position="257"/>
    </location>
</feature>
<dbReference type="SMART" id="SM00316">
    <property type="entry name" value="S1"/>
    <property type="match status" value="12"/>
</dbReference>
<evidence type="ECO:0000256" key="5">
    <source>
        <dbReference type="ARBA" id="ARBA00022737"/>
    </source>
</evidence>
<feature type="compositionally biased region" description="Acidic residues" evidence="11">
    <location>
        <begin position="1425"/>
        <end position="1439"/>
    </location>
</feature>
<evidence type="ECO:0000256" key="4">
    <source>
        <dbReference type="ARBA" id="ARBA00022553"/>
    </source>
</evidence>
<dbReference type="GO" id="GO:0003723">
    <property type="term" value="F:RNA binding"/>
    <property type="evidence" value="ECO:0007669"/>
    <property type="project" value="TreeGrafter"/>
</dbReference>
<comment type="caution">
    <text evidence="13">The sequence shown here is derived from an EMBL/GenBank/DDBJ whole genome shotgun (WGS) entry which is preliminary data.</text>
</comment>
<dbReference type="GO" id="GO:0032040">
    <property type="term" value="C:small-subunit processome"/>
    <property type="evidence" value="ECO:0007669"/>
    <property type="project" value="TreeGrafter"/>
</dbReference>
<keyword evidence="2" id="KW-0690">Ribosome biogenesis</keyword>
<dbReference type="InterPro" id="IPR048058">
    <property type="entry name" value="Rrp5_S1_rpt_hs11_sc8"/>
</dbReference>
<dbReference type="InterPro" id="IPR011990">
    <property type="entry name" value="TPR-like_helical_dom_sf"/>
</dbReference>
<dbReference type="Proteomes" id="UP001280581">
    <property type="component" value="Unassembled WGS sequence"/>
</dbReference>
<evidence type="ECO:0000256" key="8">
    <source>
        <dbReference type="ARBA" id="ARBA00073619"/>
    </source>
</evidence>
<dbReference type="InterPro" id="IPR003029">
    <property type="entry name" value="S1_domain"/>
</dbReference>
<dbReference type="FunFam" id="2.40.50.140:FF:000103">
    <property type="entry name" value="protein RRP5 homolog"/>
    <property type="match status" value="3"/>
</dbReference>
<evidence type="ECO:0000256" key="10">
    <source>
        <dbReference type="SAM" id="Coils"/>
    </source>
</evidence>
<evidence type="ECO:0000256" key="2">
    <source>
        <dbReference type="ARBA" id="ARBA00022517"/>
    </source>
</evidence>
<dbReference type="CDD" id="cd05702">
    <property type="entry name" value="S1_Rrp5_repeat_hs11_sc8"/>
    <property type="match status" value="1"/>
</dbReference>
<feature type="compositionally biased region" description="Basic and acidic residues" evidence="11">
    <location>
        <begin position="45"/>
        <end position="63"/>
    </location>
</feature>
<evidence type="ECO:0000256" key="3">
    <source>
        <dbReference type="ARBA" id="ARBA00022552"/>
    </source>
</evidence>
<dbReference type="CDD" id="cd05697">
    <property type="entry name" value="S1_Rrp5_repeat_hs5"/>
    <property type="match status" value="1"/>
</dbReference>
<gene>
    <name evidence="13" type="ORF">GRF29_28g235437</name>
</gene>
<comment type="function">
    <text evidence="7">Involved in the biogenesis of rRNA. Required for the formation of 18S and 5.8S rRNA.</text>
</comment>
<keyword evidence="3" id="KW-0698">rRNA processing</keyword>
<dbReference type="FunFam" id="2.40.50.140:FF:000155">
    <property type="entry name" value="rRNA biogenesis protein RRP5"/>
    <property type="match status" value="1"/>
</dbReference>
<dbReference type="InterPro" id="IPR003107">
    <property type="entry name" value="HAT"/>
</dbReference>
<feature type="compositionally biased region" description="Acidic residues" evidence="11">
    <location>
        <begin position="102"/>
        <end position="115"/>
    </location>
</feature>
<dbReference type="SMART" id="SM00386">
    <property type="entry name" value="HAT"/>
    <property type="match status" value="5"/>
</dbReference>
<sequence length="1718" mass="189903">MGAIKRKADQGTAPQKKERDAPKDRSAKRQRKSDAQDLPPAAAKPKPDISTHNSIFKDEEKSFPRGGASLLTPLEHKQIQIKANQDVLFEQTGQKKRGGDDGLSDEGSDFDAEDGDAAKSSKKRKSKKTKAAAGEEEHVQKIKAEGLTFKNLAIGTLVLGQVIDVTAQDIALALPNGLVGYVPLTAISDKLNERIEQLLKENEDLEEVEEEEDDFEDVDLRNMFSVGQYLRACVTSLSEDAAPGEFVARRKLELSIHPSMVNRGLSKSNLVENLMLQASVISNEDHGLVMDLGLGEKNLKGFLGKKELGSAIDHAKVQEGSVFMCLVSGLNNDGRIVKLLADHHTAGDLKKGHLLTDAPTIDVFLPGTAVLGLIDATADTVHSAAAEKATDLTEKYSTGMKVKARVIFTTEDSESRKIGVSLVDHIMSLTTRMSGKAKDRRKPLEVVPLSSIVEEAKVTKVVPMLGVFFDIGPRDVAGFAPLNRLADDRVELPMEGSGPFQLASTHKARVIGFSAFDGMYRLSLEEKVLSQPFLRIEEIKVGQVVKGKVQKLFADRDGSTALLVHLAEGINAAVSEIHLADTRLQHPERKFREGAPVTARVLYVDVQKHQVRLTLKKSLVNSDVEPWTDYSKLSIGATGPGTLVNVKPAGALVHFYGSLRAWLPAAEMSEAYIADATRHFTKGQVVNVRVIQLKPEEGRMTVSCKDPAAVDAGTETKFNELALGTIVKGTALEKGVDSIIVDLADGIKGTLRIGHLTDGSEKKDQSTMSRIRVGGPLDDLIVLQKHRKSRTVVLSNKPSLRKDAQAGKLISTIEDMEAGLTVHGFVRAIDPDKVFVEFAGGLSGPIFKSSLLEDMLSKPAFGLRKDQSITARVSYVDLNKKRFWLSLKPESDDTKKQLASSAIVAVNPVDSHIKSTADIGFGTKLAVRIRSPKPTQINVRIADNVDGRIHISELFKSWDDIVDKKHPHLQFQTGQVLQAKTIGMHDAKNYRYLPISHRQGKFSIYELTTKDNIKEEADLLTLDKINKGDSFVAFVNNHNDRSVWVNISATIRGRIDFFELTDDLNLLSDVEENFPVGCALRVRVKDIDVSKNRVDFTAVSGDSVKSLTLNDLKTGLILPARVTKLHDSHIVVQINENVAGPIYLEQLADDYDKAKPTDFKVGDVIRTCITHVDAPNKKITLSVRPSKVLSSSLPIKDPEITSRTDLKVGQVVRGFIKKVDEKAIYVRLGHNVDAMVSAGHLSDEYVKNWREKYQVDQLVRGKITANDDQQRNPLMSLKKSVIEGDYVAPLNFQDMVKGQIVTATVRHVADYGVFLVVDKSRNVSGLCHVSKMADKGIEKGKVKDLYTEGDAVKAKILTVNPKQRKITFSLKYSDVAGKNDDEDEEMEDASDLEIEDVESGDEDEEDDDEDEDDEDEEMRSVKSAEDDDEEDDVDSEDEDEIVKPAAGLGAAGFDWTGATLDLDDKKAASDDDSDDGASKKKKRSKKATIKEDRTGDLDAFGPQSVADYERLLLGQPNNAELWVRYMVFQRELNEIEKARQIARRALATMNPREEKERLDVWTALLHLENDFGSPDLIDETFKEACQNNDSREVHERMIKIYISSGKLDKADDTYTKMTKTKSFTPDPTLWLSYATFLLTTLTPPSPTRARALLPRATQSVPSPQHRYLTQKFAALEFKHGDPERGRTIFEGLVTTWPKKWDIWDVYGVCEEEEGGGRV</sequence>
<dbReference type="InterPro" id="IPR057302">
    <property type="entry name" value="Rrp5_S1"/>
</dbReference>
<protein>
    <recommendedName>
        <fullName evidence="8">rRNA biogenesis protein RRP5</fullName>
    </recommendedName>
    <alternativeName>
        <fullName evidence="9">Ribosomal RNA-processing protein 5</fullName>
    </alternativeName>
</protein>
<evidence type="ECO:0000256" key="9">
    <source>
        <dbReference type="ARBA" id="ARBA00076674"/>
    </source>
</evidence>
<evidence type="ECO:0000259" key="12">
    <source>
        <dbReference type="PROSITE" id="PS50126"/>
    </source>
</evidence>
<dbReference type="CDD" id="cd05706">
    <property type="entry name" value="S1_Rrp5_repeat_sc10"/>
    <property type="match status" value="1"/>
</dbReference>
<dbReference type="SUPFAM" id="SSF48452">
    <property type="entry name" value="TPR-like"/>
    <property type="match status" value="1"/>
</dbReference>
<feature type="coiled-coil region" evidence="10">
    <location>
        <begin position="188"/>
        <end position="218"/>
    </location>
</feature>
<keyword evidence="5" id="KW-0677">Repeat</keyword>
<dbReference type="Gene3D" id="1.25.40.10">
    <property type="entry name" value="Tetratricopeptide repeat domain"/>
    <property type="match status" value="2"/>
</dbReference>
<feature type="domain" description="S1 motif" evidence="12">
    <location>
        <begin position="542"/>
        <end position="616"/>
    </location>
</feature>
<feature type="region of interest" description="Disordered" evidence="11">
    <location>
        <begin position="93"/>
        <end position="136"/>
    </location>
</feature>
<dbReference type="InterPro" id="IPR048059">
    <property type="entry name" value="Rrp5_S1_rpt_hs1_sc1"/>
</dbReference>
<comment type="subcellular location">
    <subcellularLocation>
        <location evidence="1">Nucleus</location>
        <location evidence="1">Nucleolus</location>
    </subcellularLocation>
</comment>
<evidence type="ECO:0000313" key="13">
    <source>
        <dbReference type="EMBL" id="KAK3213552.1"/>
    </source>
</evidence>
<evidence type="ECO:0000256" key="6">
    <source>
        <dbReference type="ARBA" id="ARBA00023242"/>
    </source>
</evidence>
<feature type="region of interest" description="Disordered" evidence="11">
    <location>
        <begin position="1"/>
        <end position="71"/>
    </location>
</feature>
<evidence type="ECO:0000256" key="7">
    <source>
        <dbReference type="ARBA" id="ARBA00055575"/>
    </source>
</evidence>
<keyword evidence="4" id="KW-0597">Phosphoprotein</keyword>
<dbReference type="SUPFAM" id="SSF50249">
    <property type="entry name" value="Nucleic acid-binding proteins"/>
    <property type="match status" value="10"/>
</dbReference>
<feature type="domain" description="S1 motif" evidence="12">
    <location>
        <begin position="1028"/>
        <end position="1099"/>
    </location>
</feature>
<feature type="compositionally biased region" description="Basic and acidic residues" evidence="11">
    <location>
        <begin position="15"/>
        <end position="35"/>
    </location>
</feature>
<feature type="region of interest" description="Disordered" evidence="11">
    <location>
        <begin position="1465"/>
        <end position="1488"/>
    </location>
</feature>
<keyword evidence="10" id="KW-0175">Coiled coil</keyword>
<feature type="domain" description="S1 motif" evidence="12">
    <location>
        <begin position="1209"/>
        <end position="1278"/>
    </location>
</feature>
<feature type="domain" description="S1 motif" evidence="12">
    <location>
        <begin position="922"/>
        <end position="998"/>
    </location>
</feature>
<dbReference type="FunFam" id="2.40.50.140:FF:000279">
    <property type="entry name" value="rRNA biogenesis protein rrp5"/>
    <property type="match status" value="1"/>
</dbReference>
<evidence type="ECO:0000256" key="1">
    <source>
        <dbReference type="ARBA" id="ARBA00004604"/>
    </source>
</evidence>
<evidence type="ECO:0000313" key="14">
    <source>
        <dbReference type="Proteomes" id="UP001280581"/>
    </source>
</evidence>
<dbReference type="Gene3D" id="2.40.50.140">
    <property type="entry name" value="Nucleic acid-binding proteins"/>
    <property type="match status" value="10"/>
</dbReference>
<organism evidence="13 14">
    <name type="scientific">Pseudopithomyces chartarum</name>
    <dbReference type="NCBI Taxonomy" id="1892770"/>
    <lineage>
        <taxon>Eukaryota</taxon>
        <taxon>Fungi</taxon>
        <taxon>Dikarya</taxon>
        <taxon>Ascomycota</taxon>
        <taxon>Pezizomycotina</taxon>
        <taxon>Dothideomycetes</taxon>
        <taxon>Pleosporomycetidae</taxon>
        <taxon>Pleosporales</taxon>
        <taxon>Massarineae</taxon>
        <taxon>Didymosphaeriaceae</taxon>
        <taxon>Pseudopithomyces</taxon>
    </lineage>
</organism>
<dbReference type="InterPro" id="IPR045209">
    <property type="entry name" value="Rrp5"/>
</dbReference>
<feature type="domain" description="S1 motif" evidence="12">
    <location>
        <begin position="1298"/>
        <end position="1371"/>
    </location>
</feature>
<feature type="domain" description="S1 motif" evidence="12">
    <location>
        <begin position="636"/>
        <end position="705"/>
    </location>
</feature>
<name>A0AAN6M2A0_9PLEO</name>
<dbReference type="CDD" id="cd05693">
    <property type="entry name" value="S1_Rrp5_repeat_hs1_sc1"/>
    <property type="match status" value="1"/>
</dbReference>
<dbReference type="Pfam" id="PF23459">
    <property type="entry name" value="S1_RRP5"/>
    <property type="match status" value="1"/>
</dbReference>
<accession>A0AAN6M2A0</accession>
<feature type="domain" description="S1 motif" evidence="12">
    <location>
        <begin position="1115"/>
        <end position="1184"/>
    </location>
</feature>
<reference evidence="13 14" key="1">
    <citation type="submission" date="2021-02" db="EMBL/GenBank/DDBJ databases">
        <title>Genome assembly of Pseudopithomyces chartarum.</title>
        <authorList>
            <person name="Jauregui R."/>
            <person name="Singh J."/>
            <person name="Voisey C."/>
        </authorList>
    </citation>
    <scope>NUCLEOTIDE SEQUENCE [LARGE SCALE GENOMIC DNA]</scope>
    <source>
        <strain evidence="13 14">AGR01</strain>
    </source>
</reference>
<dbReference type="InterPro" id="IPR012340">
    <property type="entry name" value="NA-bd_OB-fold"/>
</dbReference>
<dbReference type="PANTHER" id="PTHR23270:SF10">
    <property type="entry name" value="PROTEIN RRP5 HOMOLOG"/>
    <property type="match status" value="1"/>
</dbReference>
<feature type="domain" description="S1 motif" evidence="12">
    <location>
        <begin position="724"/>
        <end position="797"/>
    </location>
</feature>
<evidence type="ECO:0000256" key="11">
    <source>
        <dbReference type="SAM" id="MobiDB-lite"/>
    </source>
</evidence>
<proteinExistence type="predicted"/>
<feature type="domain" description="S1 motif" evidence="12">
    <location>
        <begin position="450"/>
        <end position="525"/>
    </location>
</feature>
<dbReference type="FunFam" id="2.40.50.140:FF:000196">
    <property type="entry name" value="rRNA biogenesis protein RRP5"/>
    <property type="match status" value="1"/>
</dbReference>
<feature type="compositionally biased region" description="Basic residues" evidence="11">
    <location>
        <begin position="120"/>
        <end position="130"/>
    </location>
</feature>
<dbReference type="CDD" id="cd05703">
    <property type="entry name" value="S1_Rrp5_repeat_hs12_sc9"/>
    <property type="match status" value="1"/>
</dbReference>
<dbReference type="EMBL" id="WVTA01000004">
    <property type="protein sequence ID" value="KAK3213552.1"/>
    <property type="molecule type" value="Genomic_DNA"/>
</dbReference>
<dbReference type="PROSITE" id="PS50126">
    <property type="entry name" value="S1"/>
    <property type="match status" value="11"/>
</dbReference>
<feature type="domain" description="S1 motif" evidence="12">
    <location>
        <begin position="819"/>
        <end position="888"/>
    </location>
</feature>
<dbReference type="Pfam" id="PF00575">
    <property type="entry name" value="S1"/>
    <property type="match status" value="4"/>
</dbReference>
<dbReference type="PANTHER" id="PTHR23270">
    <property type="entry name" value="PROGRAMMED CELL DEATH PROTEIN 11 PRE-RRNA PROCESSING PROTEIN RRP5"/>
    <property type="match status" value="1"/>
</dbReference>
<dbReference type="FunFam" id="2.40.50.140:FF:000278">
    <property type="entry name" value="rRNA biogenesis protein rrp5"/>
    <property type="match status" value="1"/>
</dbReference>
<feature type="region of interest" description="Disordered" evidence="11">
    <location>
        <begin position="1377"/>
        <end position="1439"/>
    </location>
</feature>
<dbReference type="GO" id="GO:0006364">
    <property type="term" value="P:rRNA processing"/>
    <property type="evidence" value="ECO:0007669"/>
    <property type="project" value="UniProtKB-KW"/>
</dbReference>